<evidence type="ECO:0000313" key="5">
    <source>
        <dbReference type="Proteomes" id="UP000177763"/>
    </source>
</evidence>
<feature type="domain" description="Cell envelope-related transcriptional attenuator" evidence="3">
    <location>
        <begin position="98"/>
        <end position="265"/>
    </location>
</feature>
<dbReference type="Pfam" id="PF03816">
    <property type="entry name" value="LytR_cpsA_psr"/>
    <property type="match status" value="1"/>
</dbReference>
<dbReference type="InterPro" id="IPR050922">
    <property type="entry name" value="LytR/CpsA/Psr_CW_biosynth"/>
</dbReference>
<dbReference type="Proteomes" id="UP000177763">
    <property type="component" value="Unassembled WGS sequence"/>
</dbReference>
<dbReference type="PANTHER" id="PTHR33392:SF6">
    <property type="entry name" value="POLYISOPRENYL-TEICHOIC ACID--PEPTIDOGLYCAN TEICHOIC ACID TRANSFERASE TAGU"/>
    <property type="match status" value="1"/>
</dbReference>
<name>A0A1F4VJG4_UNCKA</name>
<dbReference type="STRING" id="1802630.A3H26_03025"/>
<dbReference type="InterPro" id="IPR004474">
    <property type="entry name" value="LytR_CpsA_psr"/>
</dbReference>
<dbReference type="NCBIfam" id="TIGR00350">
    <property type="entry name" value="lytR_cpsA_psr"/>
    <property type="match status" value="1"/>
</dbReference>
<dbReference type="Gene3D" id="3.40.630.190">
    <property type="entry name" value="LCP protein"/>
    <property type="match status" value="1"/>
</dbReference>
<evidence type="ECO:0000313" key="4">
    <source>
        <dbReference type="EMBL" id="OGC57255.1"/>
    </source>
</evidence>
<dbReference type="EMBL" id="MEVN01000018">
    <property type="protein sequence ID" value="OGC57255.1"/>
    <property type="molecule type" value="Genomic_DNA"/>
</dbReference>
<keyword evidence="2" id="KW-0812">Transmembrane</keyword>
<gene>
    <name evidence="4" type="ORF">A3H26_03025</name>
</gene>
<reference evidence="4 5" key="1">
    <citation type="journal article" date="2016" name="Nat. Commun.">
        <title>Thousands of microbial genomes shed light on interconnected biogeochemical processes in an aquifer system.</title>
        <authorList>
            <person name="Anantharaman K."/>
            <person name="Brown C.T."/>
            <person name="Hug L.A."/>
            <person name="Sharon I."/>
            <person name="Castelle C.J."/>
            <person name="Probst A.J."/>
            <person name="Thomas B.C."/>
            <person name="Singh A."/>
            <person name="Wilkins M.J."/>
            <person name="Karaoz U."/>
            <person name="Brodie E.L."/>
            <person name="Williams K.H."/>
            <person name="Hubbard S.S."/>
            <person name="Banfield J.F."/>
        </authorList>
    </citation>
    <scope>NUCLEOTIDE SEQUENCE [LARGE SCALE GENOMIC DNA]</scope>
</reference>
<dbReference type="AlphaFoldDB" id="A0A1F4VJG4"/>
<evidence type="ECO:0000259" key="3">
    <source>
        <dbReference type="Pfam" id="PF03816"/>
    </source>
</evidence>
<comment type="caution">
    <text evidence="4">The sequence shown here is derived from an EMBL/GenBank/DDBJ whole genome shotgun (WGS) entry which is preliminary data.</text>
</comment>
<keyword evidence="2" id="KW-0472">Membrane</keyword>
<dbReference type="PANTHER" id="PTHR33392">
    <property type="entry name" value="POLYISOPRENYL-TEICHOIC ACID--PEPTIDOGLYCAN TEICHOIC ACID TRANSFERASE TAGU"/>
    <property type="match status" value="1"/>
</dbReference>
<evidence type="ECO:0000256" key="2">
    <source>
        <dbReference type="SAM" id="Phobius"/>
    </source>
</evidence>
<evidence type="ECO:0000256" key="1">
    <source>
        <dbReference type="ARBA" id="ARBA00006068"/>
    </source>
</evidence>
<sequence>MNSMKYTNLALHKRKAENTGSVVVPKKKKLKAIIVFIVVLVALASVLIFGRGATAIFNPVSIVSNIVGFNLNDTDGRTNILILGSDKRSKGIVKSVLTDTILVSSIGTVEKNIALVSLPRDLWVEGSGGYHSKINAVYSYGNEKCPDCGAKEIKDVVEKVLGIPIHYYVVVDFQLFKESIDILGGIKVNVENSFEDKFYPVEGKENVSVIADRYETVKFQKGEQLMNGEAALKFVRSRKGNNGEDTDFERSKRQQKVILAIKDKFLSVRTLVDLPKMKQLYDSYAKNVDLNIDYSAARGFYLLSQKIDFGTFRTVVLDDRSTANQGGLLYAPEDNSLYGGAYVLIPRVGDYSQIHAYVQKYIFGE</sequence>
<accession>A0A1F4VJG4</accession>
<comment type="similarity">
    <text evidence="1">Belongs to the LytR/CpsA/Psr (LCP) family.</text>
</comment>
<proteinExistence type="inferred from homology"/>
<keyword evidence="2" id="KW-1133">Transmembrane helix</keyword>
<feature type="transmembrane region" description="Helical" evidence="2">
    <location>
        <begin position="32"/>
        <end position="50"/>
    </location>
</feature>
<organism evidence="4 5">
    <name type="scientific">candidate division WWE3 bacterium RIFCSPLOWO2_12_FULL_36_10</name>
    <dbReference type="NCBI Taxonomy" id="1802630"/>
    <lineage>
        <taxon>Bacteria</taxon>
        <taxon>Katanobacteria</taxon>
    </lineage>
</organism>
<protein>
    <recommendedName>
        <fullName evidence="3">Cell envelope-related transcriptional attenuator domain-containing protein</fullName>
    </recommendedName>
</protein>